<evidence type="ECO:0000313" key="2">
    <source>
        <dbReference type="Proteomes" id="UP001328107"/>
    </source>
</evidence>
<dbReference type="Proteomes" id="UP001328107">
    <property type="component" value="Unassembled WGS sequence"/>
</dbReference>
<feature type="non-terminal residue" evidence="1">
    <location>
        <position position="128"/>
    </location>
</feature>
<protein>
    <submittedName>
        <fullName evidence="1">Uncharacterized protein</fullName>
    </submittedName>
</protein>
<evidence type="ECO:0000313" key="1">
    <source>
        <dbReference type="EMBL" id="GMR33063.1"/>
    </source>
</evidence>
<comment type="caution">
    <text evidence="1">The sequence shown here is derived from an EMBL/GenBank/DDBJ whole genome shotgun (WGS) entry which is preliminary data.</text>
</comment>
<feature type="non-terminal residue" evidence="1">
    <location>
        <position position="1"/>
    </location>
</feature>
<name>A0AAN5C1A0_9BILA</name>
<organism evidence="1 2">
    <name type="scientific">Pristionchus mayeri</name>
    <dbReference type="NCBI Taxonomy" id="1317129"/>
    <lineage>
        <taxon>Eukaryota</taxon>
        <taxon>Metazoa</taxon>
        <taxon>Ecdysozoa</taxon>
        <taxon>Nematoda</taxon>
        <taxon>Chromadorea</taxon>
        <taxon>Rhabditida</taxon>
        <taxon>Rhabditina</taxon>
        <taxon>Diplogasteromorpha</taxon>
        <taxon>Diplogasteroidea</taxon>
        <taxon>Neodiplogasteridae</taxon>
        <taxon>Pristionchus</taxon>
    </lineage>
</organism>
<dbReference type="AlphaFoldDB" id="A0AAN5C1A0"/>
<accession>A0AAN5C1A0</accession>
<reference evidence="2" key="1">
    <citation type="submission" date="2022-10" db="EMBL/GenBank/DDBJ databases">
        <title>Genome assembly of Pristionchus species.</title>
        <authorList>
            <person name="Yoshida K."/>
            <person name="Sommer R.J."/>
        </authorList>
    </citation>
    <scope>NUCLEOTIDE SEQUENCE [LARGE SCALE GENOMIC DNA]</scope>
    <source>
        <strain evidence="2">RS5460</strain>
    </source>
</reference>
<dbReference type="EMBL" id="BTRK01000001">
    <property type="protein sequence ID" value="GMR33063.1"/>
    <property type="molecule type" value="Genomic_DNA"/>
</dbReference>
<gene>
    <name evidence="1" type="ORF">PMAYCL1PPCAC_03258</name>
</gene>
<proteinExistence type="predicted"/>
<sequence>SMRTCDENLIEGLEEFGATFEYLSDEDEDVAMLACADANMDMKVSSNGKEYYFDMLYCHSEKGWRRRNEEDDGEKFPANARLNVDCVATSCDIGGFDVVGDLESISSRELKCFDPRERIQINGNDTNE</sequence>
<keyword evidence="2" id="KW-1185">Reference proteome</keyword>